<name>A0A6C0ID31_9ZZZZ</name>
<accession>A0A6C0ID31</accession>
<organism evidence="2">
    <name type="scientific">viral metagenome</name>
    <dbReference type="NCBI Taxonomy" id="1070528"/>
    <lineage>
        <taxon>unclassified sequences</taxon>
        <taxon>metagenomes</taxon>
        <taxon>organismal metagenomes</taxon>
    </lineage>
</organism>
<dbReference type="EMBL" id="MN740161">
    <property type="protein sequence ID" value="QHT90988.1"/>
    <property type="molecule type" value="Genomic_DNA"/>
</dbReference>
<feature type="region of interest" description="Disordered" evidence="1">
    <location>
        <begin position="1"/>
        <end position="43"/>
    </location>
</feature>
<evidence type="ECO:0000256" key="1">
    <source>
        <dbReference type="SAM" id="MobiDB-lite"/>
    </source>
</evidence>
<protein>
    <submittedName>
        <fullName evidence="2">Uncharacterized protein</fullName>
    </submittedName>
</protein>
<reference evidence="2" key="1">
    <citation type="journal article" date="2020" name="Nature">
        <title>Giant virus diversity and host interactions through global metagenomics.</title>
        <authorList>
            <person name="Schulz F."/>
            <person name="Roux S."/>
            <person name="Paez-Espino D."/>
            <person name="Jungbluth S."/>
            <person name="Walsh D.A."/>
            <person name="Denef V.J."/>
            <person name="McMahon K.D."/>
            <person name="Konstantinidis K.T."/>
            <person name="Eloe-Fadrosh E.A."/>
            <person name="Kyrpides N.C."/>
            <person name="Woyke T."/>
        </authorList>
    </citation>
    <scope>NUCLEOTIDE SEQUENCE</scope>
    <source>
        <strain evidence="2">GVMAG-M-3300023184-72</strain>
    </source>
</reference>
<dbReference type="AlphaFoldDB" id="A0A6C0ID31"/>
<evidence type="ECO:0000313" key="2">
    <source>
        <dbReference type="EMBL" id="QHT90988.1"/>
    </source>
</evidence>
<sequence length="261" mass="29090">MSSSRSIAAARARRAGEPAPPVSGNRPGTSINSHAAFAPQQPMQQYQNMPSNIRIAKSGQSMPPPPSFQPPSNGLPFAKLSVSDAIGLITLRLGSVEQFIMDFENSEHNTNSDDTINLPENSKLIDNSVLTSIMNRLDSIEKKETNNTYNSDINKEIGLLKELTNTHNELLFKIERDLIETKEILKTLNNTFDGFANITNDKFMDYEDAIAELEKNIPIMDNNSTELYLETFEENLDNNDTDNIGVDLKSIIRQELANETN</sequence>
<proteinExistence type="predicted"/>
<feature type="compositionally biased region" description="Low complexity" evidence="1">
    <location>
        <begin position="1"/>
        <end position="10"/>
    </location>
</feature>